<dbReference type="GO" id="GO:0003824">
    <property type="term" value="F:catalytic activity"/>
    <property type="evidence" value="ECO:0007669"/>
    <property type="project" value="InterPro"/>
</dbReference>
<dbReference type="HOGENOM" id="CLU_060960_0_0_10"/>
<dbReference type="SUPFAM" id="SSF102114">
    <property type="entry name" value="Radical SAM enzymes"/>
    <property type="match status" value="1"/>
</dbReference>
<name>A0A0E2AQV2_BACFG</name>
<dbReference type="SFLD" id="SFLDS00029">
    <property type="entry name" value="Radical_SAM"/>
    <property type="match status" value="1"/>
</dbReference>
<accession>A0A0E2AQV2</accession>
<dbReference type="InterPro" id="IPR058240">
    <property type="entry name" value="rSAM_sf"/>
</dbReference>
<evidence type="ECO:0000313" key="2">
    <source>
        <dbReference type="Proteomes" id="UP000003879"/>
    </source>
</evidence>
<evidence type="ECO:0000313" key="1">
    <source>
        <dbReference type="EMBL" id="EIY96265.1"/>
    </source>
</evidence>
<reference evidence="1 2" key="1">
    <citation type="submission" date="2012-02" db="EMBL/GenBank/DDBJ databases">
        <title>The Genome Sequence of Bacteroides fragilis CL07T12C05.</title>
        <authorList>
            <consortium name="The Broad Institute Genome Sequencing Platform"/>
            <person name="Earl A."/>
            <person name="Ward D."/>
            <person name="Feldgarden M."/>
            <person name="Gevers D."/>
            <person name="Zitomersky N.L."/>
            <person name="Coyne M.J."/>
            <person name="Comstock L.E."/>
            <person name="Young S.K."/>
            <person name="Zeng Q."/>
            <person name="Gargeya S."/>
            <person name="Fitzgerald M."/>
            <person name="Haas B."/>
            <person name="Abouelleil A."/>
            <person name="Alvarado L."/>
            <person name="Arachchi H.M."/>
            <person name="Berlin A."/>
            <person name="Chapman S.B."/>
            <person name="Gearin G."/>
            <person name="Goldberg J."/>
            <person name="Griggs A."/>
            <person name="Gujja S."/>
            <person name="Hansen M."/>
            <person name="Heiman D."/>
            <person name="Howarth C."/>
            <person name="Larimer J."/>
            <person name="Lui A."/>
            <person name="MacDonald P.J.P."/>
            <person name="McCowen C."/>
            <person name="Montmayeur A."/>
            <person name="Murphy C."/>
            <person name="Neiman D."/>
            <person name="Pearson M."/>
            <person name="Priest M."/>
            <person name="Roberts A."/>
            <person name="Saif S."/>
            <person name="Shea T."/>
            <person name="Sisk P."/>
            <person name="Stolte C."/>
            <person name="Sykes S."/>
            <person name="Wortman J."/>
            <person name="Nusbaum C."/>
            <person name="Birren B."/>
        </authorList>
    </citation>
    <scope>NUCLEOTIDE SEQUENCE [LARGE SCALE GENOMIC DNA]</scope>
    <source>
        <strain evidence="1 2">CL07T12C05</strain>
    </source>
</reference>
<evidence type="ECO:0008006" key="3">
    <source>
        <dbReference type="Google" id="ProtNLM"/>
    </source>
</evidence>
<dbReference type="RefSeq" id="WP_005794342.1">
    <property type="nucleotide sequence ID" value="NZ_JH724215.1"/>
</dbReference>
<dbReference type="AlphaFoldDB" id="A0A0E2AQV2"/>
<dbReference type="Proteomes" id="UP000003879">
    <property type="component" value="Unassembled WGS sequence"/>
</dbReference>
<comment type="caution">
    <text evidence="1">The sequence shown here is derived from an EMBL/GenBank/DDBJ whole genome shotgun (WGS) entry which is preliminary data.</text>
</comment>
<dbReference type="EMBL" id="AGXN01000012">
    <property type="protein sequence ID" value="EIY96265.1"/>
    <property type="molecule type" value="Genomic_DNA"/>
</dbReference>
<dbReference type="PATRIC" id="fig|997883.3.peg.2249"/>
<proteinExistence type="predicted"/>
<dbReference type="GO" id="GO:0051536">
    <property type="term" value="F:iron-sulfur cluster binding"/>
    <property type="evidence" value="ECO:0007669"/>
    <property type="project" value="InterPro"/>
</dbReference>
<dbReference type="InterPro" id="IPR007197">
    <property type="entry name" value="rSAM"/>
</dbReference>
<sequence length="307" mass="35811">MNIGILAVDSNSPPPNLALMKISAYHKARGDQVEWYNPLCEYDKVYAAKVFTFTPDYNYYINTNQIEKGGTGYDIEKVLPVEVDRLQPDYSIYNIDSNLSYGFLTRGCPNRCKWCVVPKKEGKISPYMDIEEITAGRKKAILMDNNILASNYGLQQIEKIIKLGIKVDFNQGLDARLITDEIARLLAKVKWIKRIRFGCDTPGQIAEVERASALIDKYGYKGEYFLYCILMDFKESFARVNYWKSKSRRFLPHCQPFRDLNNPHQIIPQWQKDMAHWADRKEIYMSCDFKDFSPRKGFLCKEYFKML</sequence>
<protein>
    <recommendedName>
        <fullName evidence="3">Radical SAM protein</fullName>
    </recommendedName>
</protein>
<gene>
    <name evidence="1" type="ORF">HMPREF1056_02153</name>
</gene>
<organism evidence="1 2">
    <name type="scientific">Bacteroides fragilis CL07T12C05</name>
    <dbReference type="NCBI Taxonomy" id="997883"/>
    <lineage>
        <taxon>Bacteria</taxon>
        <taxon>Pseudomonadati</taxon>
        <taxon>Bacteroidota</taxon>
        <taxon>Bacteroidia</taxon>
        <taxon>Bacteroidales</taxon>
        <taxon>Bacteroidaceae</taxon>
        <taxon>Bacteroides</taxon>
    </lineage>
</organism>